<keyword evidence="2" id="KW-0479">Metal-binding</keyword>
<evidence type="ECO:0000256" key="6">
    <source>
        <dbReference type="ARBA" id="ARBA00023180"/>
    </source>
</evidence>
<evidence type="ECO:0000256" key="4">
    <source>
        <dbReference type="ARBA" id="ARBA00022801"/>
    </source>
</evidence>
<accession>A0AA37SMH7</accession>
<dbReference type="GO" id="GO:0004519">
    <property type="term" value="F:endonuclease activity"/>
    <property type="evidence" value="ECO:0007669"/>
    <property type="project" value="UniProtKB-KW"/>
</dbReference>
<dbReference type="CDD" id="cd11010">
    <property type="entry name" value="S1-P1_nuclease"/>
    <property type="match status" value="1"/>
</dbReference>
<keyword evidence="1" id="KW-0540">Nuclease</keyword>
<dbReference type="GO" id="GO:0016788">
    <property type="term" value="F:hydrolase activity, acting on ester bonds"/>
    <property type="evidence" value="ECO:0007669"/>
    <property type="project" value="InterPro"/>
</dbReference>
<organism evidence="8 9">
    <name type="scientific">Portibacter lacus</name>
    <dbReference type="NCBI Taxonomy" id="1099794"/>
    <lineage>
        <taxon>Bacteria</taxon>
        <taxon>Pseudomonadati</taxon>
        <taxon>Bacteroidota</taxon>
        <taxon>Saprospiria</taxon>
        <taxon>Saprospirales</taxon>
        <taxon>Haliscomenobacteraceae</taxon>
        <taxon>Portibacter</taxon>
    </lineage>
</organism>
<evidence type="ECO:0000256" key="1">
    <source>
        <dbReference type="ARBA" id="ARBA00022722"/>
    </source>
</evidence>
<keyword evidence="3" id="KW-0255">Endonuclease</keyword>
<dbReference type="InterPro" id="IPR003154">
    <property type="entry name" value="S1/P1nuclease"/>
</dbReference>
<evidence type="ECO:0000313" key="8">
    <source>
        <dbReference type="EMBL" id="GLR16087.1"/>
    </source>
</evidence>
<keyword evidence="7" id="KW-0732">Signal</keyword>
<keyword evidence="9" id="KW-1185">Reference proteome</keyword>
<dbReference type="GO" id="GO:0006308">
    <property type="term" value="P:DNA catabolic process"/>
    <property type="evidence" value="ECO:0007669"/>
    <property type="project" value="InterPro"/>
</dbReference>
<reference evidence="8" key="1">
    <citation type="journal article" date="2014" name="Int. J. Syst. Evol. Microbiol.">
        <title>Complete genome sequence of Corynebacterium casei LMG S-19264T (=DSM 44701T), isolated from a smear-ripened cheese.</title>
        <authorList>
            <consortium name="US DOE Joint Genome Institute (JGI-PGF)"/>
            <person name="Walter F."/>
            <person name="Albersmeier A."/>
            <person name="Kalinowski J."/>
            <person name="Ruckert C."/>
        </authorList>
    </citation>
    <scope>NUCLEOTIDE SEQUENCE</scope>
    <source>
        <strain evidence="8">NBRC 108769</strain>
    </source>
</reference>
<dbReference type="GO" id="GO:0003676">
    <property type="term" value="F:nucleic acid binding"/>
    <property type="evidence" value="ECO:0007669"/>
    <property type="project" value="InterPro"/>
</dbReference>
<feature type="signal peptide" evidence="7">
    <location>
        <begin position="1"/>
        <end position="19"/>
    </location>
</feature>
<evidence type="ECO:0000256" key="2">
    <source>
        <dbReference type="ARBA" id="ARBA00022723"/>
    </source>
</evidence>
<dbReference type="PANTHER" id="PTHR33146">
    <property type="entry name" value="ENDONUCLEASE 4"/>
    <property type="match status" value="1"/>
</dbReference>
<reference evidence="8" key="2">
    <citation type="submission" date="2023-01" db="EMBL/GenBank/DDBJ databases">
        <title>Draft genome sequence of Portibacter lacus strain NBRC 108769.</title>
        <authorList>
            <person name="Sun Q."/>
            <person name="Mori K."/>
        </authorList>
    </citation>
    <scope>NUCLEOTIDE SEQUENCE</scope>
    <source>
        <strain evidence="8">NBRC 108769</strain>
    </source>
</reference>
<dbReference type="GO" id="GO:0046872">
    <property type="term" value="F:metal ion binding"/>
    <property type="evidence" value="ECO:0007669"/>
    <property type="project" value="UniProtKB-KW"/>
</dbReference>
<name>A0AA37SMH7_9BACT</name>
<dbReference type="Pfam" id="PF02265">
    <property type="entry name" value="S1-P1_nuclease"/>
    <property type="match status" value="1"/>
</dbReference>
<keyword evidence="6" id="KW-0325">Glycoprotein</keyword>
<feature type="chain" id="PRO_5041400565" evidence="7">
    <location>
        <begin position="20"/>
        <end position="304"/>
    </location>
</feature>
<gene>
    <name evidence="8" type="ORF">GCM10007940_07020</name>
</gene>
<evidence type="ECO:0000256" key="3">
    <source>
        <dbReference type="ARBA" id="ARBA00022759"/>
    </source>
</evidence>
<comment type="caution">
    <text evidence="8">The sequence shown here is derived from an EMBL/GenBank/DDBJ whole genome shotgun (WGS) entry which is preliminary data.</text>
</comment>
<dbReference type="AlphaFoldDB" id="A0AA37SMH7"/>
<proteinExistence type="predicted"/>
<dbReference type="EMBL" id="BSOH01000003">
    <property type="protein sequence ID" value="GLR16087.1"/>
    <property type="molecule type" value="Genomic_DNA"/>
</dbReference>
<dbReference type="Proteomes" id="UP001156666">
    <property type="component" value="Unassembled WGS sequence"/>
</dbReference>
<dbReference type="RefSeq" id="WP_235294730.1">
    <property type="nucleotide sequence ID" value="NZ_BSOH01000003.1"/>
</dbReference>
<evidence type="ECO:0000256" key="7">
    <source>
        <dbReference type="SAM" id="SignalP"/>
    </source>
</evidence>
<keyword evidence="5" id="KW-1015">Disulfide bond</keyword>
<keyword evidence="4" id="KW-0378">Hydrolase</keyword>
<evidence type="ECO:0000256" key="5">
    <source>
        <dbReference type="ARBA" id="ARBA00023157"/>
    </source>
</evidence>
<protein>
    <submittedName>
        <fullName evidence="8">Nuclease</fullName>
    </submittedName>
</protein>
<dbReference type="Gene3D" id="1.10.575.10">
    <property type="entry name" value="P1 Nuclease"/>
    <property type="match status" value="1"/>
</dbReference>
<dbReference type="InterPro" id="IPR008947">
    <property type="entry name" value="PLipase_C/P1_nuclease_dom_sf"/>
</dbReference>
<evidence type="ECO:0000313" key="9">
    <source>
        <dbReference type="Proteomes" id="UP001156666"/>
    </source>
</evidence>
<sequence>MKKILVLTLLISFSTQLKAWWDPGHLVVAMIAYMQLDDTAKKEVNRLTKIAQRDYPYTNHFITLGAWPDDLKAEGVRSFDTWHYTNIPYNPDRVALPDHQEVDVIWAINQMNQVLRTEKSRDIDKARHLGFLVHFVGDIHQPLHCTSHFSDENPSGDAGGNEFNLQGKYRNLHSMWDDGCGFLSHMNDISPYGKPKEALKDEGINRYQELAKQLLSDFDQDISVCLDETDPDFWALESHKLAVKYGYKGKMGVDDRGRNQYIKPGNTPSDLYIENGKKIVQQQLVVAGLRLGKMLNDIYGETGK</sequence>
<dbReference type="PANTHER" id="PTHR33146:SF10">
    <property type="entry name" value="STRAND-SPECIFIC NUCLEASE, PUTATIVE-RELATED"/>
    <property type="match status" value="1"/>
</dbReference>
<dbReference type="SUPFAM" id="SSF48537">
    <property type="entry name" value="Phospholipase C/P1 nuclease"/>
    <property type="match status" value="1"/>
</dbReference>